<feature type="non-terminal residue" evidence="1">
    <location>
        <position position="105"/>
    </location>
</feature>
<protein>
    <submittedName>
        <fullName evidence="1">Uncharacterized protein</fullName>
    </submittedName>
</protein>
<proteinExistence type="predicted"/>
<name>A0AAD6WV43_9AGAR</name>
<organism evidence="1 2">
    <name type="scientific">Mycena alexandri</name>
    <dbReference type="NCBI Taxonomy" id="1745969"/>
    <lineage>
        <taxon>Eukaryota</taxon>
        <taxon>Fungi</taxon>
        <taxon>Dikarya</taxon>
        <taxon>Basidiomycota</taxon>
        <taxon>Agaricomycotina</taxon>
        <taxon>Agaricomycetes</taxon>
        <taxon>Agaricomycetidae</taxon>
        <taxon>Agaricales</taxon>
        <taxon>Marasmiineae</taxon>
        <taxon>Mycenaceae</taxon>
        <taxon>Mycena</taxon>
    </lineage>
</organism>
<accession>A0AAD6WV43</accession>
<reference evidence="1" key="1">
    <citation type="submission" date="2023-03" db="EMBL/GenBank/DDBJ databases">
        <title>Massive genome expansion in bonnet fungi (Mycena s.s.) driven by repeated elements and novel gene families across ecological guilds.</title>
        <authorList>
            <consortium name="Lawrence Berkeley National Laboratory"/>
            <person name="Harder C.B."/>
            <person name="Miyauchi S."/>
            <person name="Viragh M."/>
            <person name="Kuo A."/>
            <person name="Thoen E."/>
            <person name="Andreopoulos B."/>
            <person name="Lu D."/>
            <person name="Skrede I."/>
            <person name="Drula E."/>
            <person name="Henrissat B."/>
            <person name="Morin E."/>
            <person name="Kohler A."/>
            <person name="Barry K."/>
            <person name="LaButti K."/>
            <person name="Morin E."/>
            <person name="Salamov A."/>
            <person name="Lipzen A."/>
            <person name="Mereny Z."/>
            <person name="Hegedus B."/>
            <person name="Baldrian P."/>
            <person name="Stursova M."/>
            <person name="Weitz H."/>
            <person name="Taylor A."/>
            <person name="Grigoriev I.V."/>
            <person name="Nagy L.G."/>
            <person name="Martin F."/>
            <person name="Kauserud H."/>
        </authorList>
    </citation>
    <scope>NUCLEOTIDE SEQUENCE</scope>
    <source>
        <strain evidence="1">CBHHK200</strain>
    </source>
</reference>
<evidence type="ECO:0000313" key="2">
    <source>
        <dbReference type="Proteomes" id="UP001218188"/>
    </source>
</evidence>
<evidence type="ECO:0000313" key="1">
    <source>
        <dbReference type="EMBL" id="KAJ7026317.1"/>
    </source>
</evidence>
<gene>
    <name evidence="1" type="ORF">C8F04DRAFT_966485</name>
</gene>
<dbReference type="Proteomes" id="UP001218188">
    <property type="component" value="Unassembled WGS sequence"/>
</dbReference>
<dbReference type="EMBL" id="JARJCM010000140">
    <property type="protein sequence ID" value="KAJ7026317.1"/>
    <property type="molecule type" value="Genomic_DNA"/>
</dbReference>
<keyword evidence="2" id="KW-1185">Reference proteome</keyword>
<comment type="caution">
    <text evidence="1">The sequence shown here is derived from an EMBL/GenBank/DDBJ whole genome shotgun (WGS) entry which is preliminary data.</text>
</comment>
<dbReference type="AlphaFoldDB" id="A0AAD6WV43"/>
<sequence length="105" mass="11805">QATLKEKQQVLDLDNIFGVPVREKKLMSALKRICSSVCNAFRQDIRDSIDPANFVALDKFTYALATKYKLGGPGDLSELFTVHAVLLVRTLHNDYFTSFDPAKLL</sequence>